<name>A0A8J6AUJ0_9EUKA</name>
<sequence>MRRRGRIYQFMMLHTSSLATVENIPARVQMHKAVITIIDEEVDDLSEQIQETLADIRYTIVTQCVLAQCENGDHAAALTTAEQAGEPRPGRPHDSLRLAVYKAAAALQCNDKRLVKYVEDAVPAVSSGADPRAMPDLAFVDKLFVVTQAASQALESAEKFVSSATDFLRFGKTRGAVSERIRHCFPIFRHATAFAAVLAVLSPQSLLQSRVLANPTEFHGPIASVVSEFTGRSIMPSTIPTTVTEVWPALDQHHDLPALFHESVAERNIVAMSKVFKTVGVEAMASALGLGRDTLVARLSKMVRDGRLEVRIDLGCGVVRFIRVTHEDWVKRVRVGLTGMM</sequence>
<gene>
    <name evidence="2" type="ORF">J8273_4202</name>
</gene>
<dbReference type="InterPro" id="IPR036390">
    <property type="entry name" value="WH_DNA-bd_sf"/>
</dbReference>
<dbReference type="Pfam" id="PF01399">
    <property type="entry name" value="PCI"/>
    <property type="match status" value="1"/>
</dbReference>
<comment type="caution">
    <text evidence="2">The sequence shown here is derived from an EMBL/GenBank/DDBJ whole genome shotgun (WGS) entry which is preliminary data.</text>
</comment>
<feature type="domain" description="PCI" evidence="1">
    <location>
        <begin position="254"/>
        <end position="336"/>
    </location>
</feature>
<dbReference type="InterPro" id="IPR036388">
    <property type="entry name" value="WH-like_DNA-bd_sf"/>
</dbReference>
<evidence type="ECO:0000313" key="2">
    <source>
        <dbReference type="EMBL" id="KAG9394528.1"/>
    </source>
</evidence>
<dbReference type="SMART" id="SM00088">
    <property type="entry name" value="PINT"/>
    <property type="match status" value="1"/>
</dbReference>
<protein>
    <recommendedName>
        <fullName evidence="1">PCI domain-containing protein</fullName>
    </recommendedName>
</protein>
<proteinExistence type="predicted"/>
<dbReference type="AlphaFoldDB" id="A0A8J6AUJ0"/>
<organism evidence="2 3">
    <name type="scientific">Carpediemonas membranifera</name>
    <dbReference type="NCBI Taxonomy" id="201153"/>
    <lineage>
        <taxon>Eukaryota</taxon>
        <taxon>Metamonada</taxon>
        <taxon>Carpediemonas-like organisms</taxon>
        <taxon>Carpediemonas</taxon>
    </lineage>
</organism>
<evidence type="ECO:0000313" key="3">
    <source>
        <dbReference type="Proteomes" id="UP000717585"/>
    </source>
</evidence>
<dbReference type="Proteomes" id="UP000717585">
    <property type="component" value="Unassembled WGS sequence"/>
</dbReference>
<keyword evidence="3" id="KW-1185">Reference proteome</keyword>
<dbReference type="EMBL" id="JAHDYR010000015">
    <property type="protein sequence ID" value="KAG9394528.1"/>
    <property type="molecule type" value="Genomic_DNA"/>
</dbReference>
<dbReference type="OrthoDB" id="295656at2759"/>
<dbReference type="SUPFAM" id="SSF46785">
    <property type="entry name" value="Winged helix' DNA-binding domain"/>
    <property type="match status" value="1"/>
</dbReference>
<accession>A0A8J6AUJ0</accession>
<dbReference type="InterPro" id="IPR000717">
    <property type="entry name" value="PCI_dom"/>
</dbReference>
<reference evidence="2" key="1">
    <citation type="submission" date="2021-05" db="EMBL/GenBank/DDBJ databases">
        <title>A free-living protist that lacks canonical eukaryotic 1 DNA replication and segregation systems.</title>
        <authorList>
            <person name="Salas-Leiva D.E."/>
            <person name="Tromer E.C."/>
            <person name="Curtis B.A."/>
            <person name="Jerlstrom-Hultqvist J."/>
            <person name="Kolisko M."/>
            <person name="Yi Z."/>
            <person name="Salas-Leiva J.S."/>
            <person name="Gallot-Lavallee L."/>
            <person name="Kops G.J.P.L."/>
            <person name="Archibald J.M."/>
            <person name="Simpson A.G.B."/>
            <person name="Roger A.J."/>
        </authorList>
    </citation>
    <scope>NUCLEOTIDE SEQUENCE</scope>
    <source>
        <strain evidence="2">BICM</strain>
    </source>
</reference>
<evidence type="ECO:0000259" key="1">
    <source>
        <dbReference type="SMART" id="SM00088"/>
    </source>
</evidence>
<dbReference type="Gene3D" id="1.10.10.10">
    <property type="entry name" value="Winged helix-like DNA-binding domain superfamily/Winged helix DNA-binding domain"/>
    <property type="match status" value="1"/>
</dbReference>